<dbReference type="Pfam" id="PF08308">
    <property type="entry name" value="PEGA"/>
    <property type="match status" value="1"/>
</dbReference>
<evidence type="ECO:0000259" key="1">
    <source>
        <dbReference type="Pfam" id="PF08308"/>
    </source>
</evidence>
<dbReference type="AlphaFoldDB" id="X1VPY8"/>
<gene>
    <name evidence="2" type="ORF">S12H4_43854</name>
</gene>
<accession>X1VPY8</accession>
<comment type="caution">
    <text evidence="2">The sequence shown here is derived from an EMBL/GenBank/DDBJ whole genome shotgun (WGS) entry which is preliminary data.</text>
</comment>
<organism evidence="2">
    <name type="scientific">marine sediment metagenome</name>
    <dbReference type="NCBI Taxonomy" id="412755"/>
    <lineage>
        <taxon>unclassified sequences</taxon>
        <taxon>metagenomes</taxon>
        <taxon>ecological metagenomes</taxon>
    </lineage>
</organism>
<protein>
    <recommendedName>
        <fullName evidence="1">PEGA domain-containing protein</fullName>
    </recommendedName>
</protein>
<dbReference type="InterPro" id="IPR013229">
    <property type="entry name" value="PEGA"/>
</dbReference>
<feature type="domain" description="PEGA" evidence="1">
    <location>
        <begin position="178"/>
        <end position="239"/>
    </location>
</feature>
<feature type="non-terminal residue" evidence="2">
    <location>
        <position position="1"/>
    </location>
</feature>
<reference evidence="2" key="1">
    <citation type="journal article" date="2014" name="Front. Microbiol.">
        <title>High frequency of phylogenetically diverse reductive dehalogenase-homologous genes in deep subseafloor sedimentary metagenomes.</title>
        <authorList>
            <person name="Kawai M."/>
            <person name="Futagami T."/>
            <person name="Toyoda A."/>
            <person name="Takaki Y."/>
            <person name="Nishi S."/>
            <person name="Hori S."/>
            <person name="Arai W."/>
            <person name="Tsubouchi T."/>
            <person name="Morono Y."/>
            <person name="Uchiyama I."/>
            <person name="Ito T."/>
            <person name="Fujiyama A."/>
            <person name="Inagaki F."/>
            <person name="Takami H."/>
        </authorList>
    </citation>
    <scope>NUCLEOTIDE SEQUENCE</scope>
    <source>
        <strain evidence="2">Expedition CK06-06</strain>
    </source>
</reference>
<proteinExistence type="predicted"/>
<evidence type="ECO:0000313" key="2">
    <source>
        <dbReference type="EMBL" id="GAJ11195.1"/>
    </source>
</evidence>
<sequence length="258" mass="27849">SHYDLGWGWNDLDLSVICPGAIGVILEGEGSARMKGSTDSRLNTGAYRYWIITGCDENQVIQTHGEVYLVGYITDGAIFFRDGIDISLAETYRWIDIDITGICPESVMAFLQVDGGGGQLYDLAKGGEFGYGYHDSWGLLCAFQEVDENQVLRSRITSDAIDFYLVGCAIIGEPPTPGILSVTSIPSGADVFIDGEFAGITPLTAELTEMEHDVFLALAGYKDYATTVSIISGEETIVEAILIPVSPVSQSFFSITPV</sequence>
<name>X1VPY8_9ZZZZ</name>
<feature type="non-terminal residue" evidence="2">
    <location>
        <position position="258"/>
    </location>
</feature>
<dbReference type="EMBL" id="BARW01026961">
    <property type="protein sequence ID" value="GAJ11195.1"/>
    <property type="molecule type" value="Genomic_DNA"/>
</dbReference>